<keyword evidence="11" id="KW-1133">Transmembrane helix</keyword>
<comment type="subcellular location">
    <subcellularLocation>
        <location evidence="2">Membrane</location>
        <topology evidence="2">Single-pass membrane protein</topology>
    </subcellularLocation>
</comment>
<dbReference type="EMBL" id="JAPDHF010000010">
    <property type="protein sequence ID" value="KAJ4011785.1"/>
    <property type="molecule type" value="Genomic_DNA"/>
</dbReference>
<feature type="transmembrane region" description="Helical" evidence="11">
    <location>
        <begin position="47"/>
        <end position="67"/>
    </location>
</feature>
<gene>
    <name evidence="12" type="ORF">NW766_007085</name>
</gene>
<evidence type="ECO:0000256" key="11">
    <source>
        <dbReference type="SAM" id="Phobius"/>
    </source>
</evidence>
<dbReference type="InterPro" id="IPR017972">
    <property type="entry name" value="Cyt_P450_CS"/>
</dbReference>
<evidence type="ECO:0000313" key="13">
    <source>
        <dbReference type="Proteomes" id="UP001152130"/>
    </source>
</evidence>
<dbReference type="AlphaFoldDB" id="A0A9W8PNP6"/>
<name>A0A9W8PNP6_9HYPO</name>
<evidence type="ECO:0000256" key="6">
    <source>
        <dbReference type="ARBA" id="ARBA00023002"/>
    </source>
</evidence>
<evidence type="ECO:0000256" key="8">
    <source>
        <dbReference type="ARBA" id="ARBA00023033"/>
    </source>
</evidence>
<evidence type="ECO:0000256" key="1">
    <source>
        <dbReference type="ARBA" id="ARBA00001971"/>
    </source>
</evidence>
<comment type="similarity">
    <text evidence="3 10">Belongs to the cytochrome P450 family.</text>
</comment>
<dbReference type="GO" id="GO:0016705">
    <property type="term" value="F:oxidoreductase activity, acting on paired donors, with incorporation or reduction of molecular oxygen"/>
    <property type="evidence" value="ECO:0007669"/>
    <property type="project" value="InterPro"/>
</dbReference>
<evidence type="ECO:0008006" key="14">
    <source>
        <dbReference type="Google" id="ProtNLM"/>
    </source>
</evidence>
<dbReference type="PROSITE" id="PS00086">
    <property type="entry name" value="CYTOCHROME_P450"/>
    <property type="match status" value="1"/>
</dbReference>
<accession>A0A9W8PNP6</accession>
<keyword evidence="11" id="KW-0812">Transmembrane</keyword>
<keyword evidence="4 9" id="KW-0349">Heme</keyword>
<evidence type="ECO:0000256" key="9">
    <source>
        <dbReference type="PIRSR" id="PIRSR602403-1"/>
    </source>
</evidence>
<evidence type="ECO:0000256" key="3">
    <source>
        <dbReference type="ARBA" id="ARBA00010617"/>
    </source>
</evidence>
<evidence type="ECO:0000256" key="10">
    <source>
        <dbReference type="RuleBase" id="RU000461"/>
    </source>
</evidence>
<evidence type="ECO:0000256" key="7">
    <source>
        <dbReference type="ARBA" id="ARBA00023004"/>
    </source>
</evidence>
<dbReference type="PANTHER" id="PTHR46206">
    <property type="entry name" value="CYTOCHROME P450"/>
    <property type="match status" value="1"/>
</dbReference>
<keyword evidence="7 9" id="KW-0408">Iron</keyword>
<dbReference type="InterPro" id="IPR002403">
    <property type="entry name" value="Cyt_P450_E_grp-IV"/>
</dbReference>
<dbReference type="CDD" id="cd11041">
    <property type="entry name" value="CYP503A1-like"/>
    <property type="match status" value="1"/>
</dbReference>
<dbReference type="InterPro" id="IPR036396">
    <property type="entry name" value="Cyt_P450_sf"/>
</dbReference>
<dbReference type="GO" id="GO:0005506">
    <property type="term" value="F:iron ion binding"/>
    <property type="evidence" value="ECO:0007669"/>
    <property type="project" value="InterPro"/>
</dbReference>
<dbReference type="PANTHER" id="PTHR46206:SF6">
    <property type="entry name" value="CYTOCHROME P450 MONOOXYGENASE AN1598-RELATED"/>
    <property type="match status" value="1"/>
</dbReference>
<evidence type="ECO:0000313" key="12">
    <source>
        <dbReference type="EMBL" id="KAJ4011785.1"/>
    </source>
</evidence>
<dbReference type="Pfam" id="PF00067">
    <property type="entry name" value="p450"/>
    <property type="match status" value="1"/>
</dbReference>
<dbReference type="Proteomes" id="UP001152130">
    <property type="component" value="Unassembled WGS sequence"/>
</dbReference>
<dbReference type="GO" id="GO:0016020">
    <property type="term" value="C:membrane"/>
    <property type="evidence" value="ECO:0007669"/>
    <property type="project" value="UniProtKB-SubCell"/>
</dbReference>
<reference evidence="12" key="1">
    <citation type="submission" date="2022-10" db="EMBL/GenBank/DDBJ databases">
        <title>Fusarium specimens isolated from Avocado Roots.</title>
        <authorList>
            <person name="Stajich J."/>
            <person name="Roper C."/>
            <person name="Heimlech-Rivalta G."/>
        </authorList>
    </citation>
    <scope>NUCLEOTIDE SEQUENCE</scope>
    <source>
        <strain evidence="12">CF00143</strain>
    </source>
</reference>
<feature type="binding site" description="axial binding residue" evidence="9">
    <location>
        <position position="499"/>
    </location>
    <ligand>
        <name>heme</name>
        <dbReference type="ChEBI" id="CHEBI:30413"/>
    </ligand>
    <ligandPart>
        <name>Fe</name>
        <dbReference type="ChEBI" id="CHEBI:18248"/>
    </ligandPart>
</feature>
<keyword evidence="11" id="KW-0472">Membrane</keyword>
<protein>
    <recommendedName>
        <fullName evidence="14">Cytochrome P450 monooxygenase</fullName>
    </recommendedName>
</protein>
<dbReference type="GO" id="GO:0004497">
    <property type="term" value="F:monooxygenase activity"/>
    <property type="evidence" value="ECO:0007669"/>
    <property type="project" value="UniProtKB-KW"/>
</dbReference>
<evidence type="ECO:0000256" key="5">
    <source>
        <dbReference type="ARBA" id="ARBA00022723"/>
    </source>
</evidence>
<comment type="caution">
    <text evidence="12">The sequence shown here is derived from an EMBL/GenBank/DDBJ whole genome shotgun (WGS) entry which is preliminary data.</text>
</comment>
<evidence type="ECO:0000256" key="2">
    <source>
        <dbReference type="ARBA" id="ARBA00004167"/>
    </source>
</evidence>
<dbReference type="OrthoDB" id="1844152at2759"/>
<evidence type="ECO:0000256" key="4">
    <source>
        <dbReference type="ARBA" id="ARBA00022617"/>
    </source>
</evidence>
<dbReference type="SUPFAM" id="SSF48264">
    <property type="entry name" value="Cytochrome P450"/>
    <property type="match status" value="1"/>
</dbReference>
<dbReference type="GO" id="GO:0020037">
    <property type="term" value="F:heme binding"/>
    <property type="evidence" value="ECO:0007669"/>
    <property type="project" value="InterPro"/>
</dbReference>
<dbReference type="InterPro" id="IPR001128">
    <property type="entry name" value="Cyt_P450"/>
</dbReference>
<comment type="cofactor">
    <cofactor evidence="1 9">
        <name>heme</name>
        <dbReference type="ChEBI" id="CHEBI:30413"/>
    </cofactor>
</comment>
<keyword evidence="13" id="KW-1185">Reference proteome</keyword>
<keyword evidence="5 9" id="KW-0479">Metal-binding</keyword>
<keyword evidence="8 10" id="KW-0503">Monooxygenase</keyword>
<proteinExistence type="inferred from homology"/>
<dbReference type="PRINTS" id="PR00465">
    <property type="entry name" value="EP450IV"/>
</dbReference>
<sequence>MAGHLSSTLAMSRQFVDSIAPTFVNTTIIAGKFHPNMKSFIDNWGQVSSSIISLVVTLFLLAIYTVWKLFVAGQTYANAPIACIDPKRPKATLPKARDRFRSDAITMLQEGYRQFKGRPWYVPSPLGERLMIPSKYVEELKNAPVNEVDFVATFFEMFEGRYTTMGSRSTLHPRVAKHELNQNMAAVLDPIMEEIKDAFEEHLPTTEERKPVHVHDAIVNIVARVSSRMFGGVDLSRNKEWVDSTINFALDGFVGAQAIKKYPTFVRPFVAKFIPALTKIKRHHATAQRVIVPILHEREKAAAAGWPESHGKPPADFLQWMLDAAVGDEKQKSFIAQIQLKLSFAAIHTSAAAPTQLLYDLCSLPQHIEGLRDEVNEARASGEGELNKRTLLKLEKLDSLMKEAQRFNPLLLITFERIVTRPYTLSDGFRIPANTQIGVPTQAISMDPELYPNPEVFDPLRFYKLKKLLDGRDPGAAGKLAFASSNHESMAFGYGRHACPGRWFAGNEIKMIMVYLLENYDFRLPEGKTGLENRPPSLCFETQYLPNPQAVLEFRRRKTD</sequence>
<dbReference type="Gene3D" id="1.10.630.10">
    <property type="entry name" value="Cytochrome P450"/>
    <property type="match status" value="1"/>
</dbReference>
<keyword evidence="6 10" id="KW-0560">Oxidoreductase</keyword>
<organism evidence="12 13">
    <name type="scientific">Fusarium irregulare</name>
    <dbReference type="NCBI Taxonomy" id="2494466"/>
    <lineage>
        <taxon>Eukaryota</taxon>
        <taxon>Fungi</taxon>
        <taxon>Dikarya</taxon>
        <taxon>Ascomycota</taxon>
        <taxon>Pezizomycotina</taxon>
        <taxon>Sordariomycetes</taxon>
        <taxon>Hypocreomycetidae</taxon>
        <taxon>Hypocreales</taxon>
        <taxon>Nectriaceae</taxon>
        <taxon>Fusarium</taxon>
        <taxon>Fusarium incarnatum-equiseti species complex</taxon>
    </lineage>
</organism>